<dbReference type="Pfam" id="PF03948">
    <property type="entry name" value="Ribosomal_L9_C"/>
    <property type="match status" value="1"/>
</dbReference>
<keyword evidence="3 7" id="KW-0694">RNA-binding</keyword>
<gene>
    <name evidence="7 9" type="primary">rplI</name>
    <name evidence="9" type="ORF">GCM10020369_61550</name>
</gene>
<evidence type="ECO:0000256" key="7">
    <source>
        <dbReference type="HAMAP-Rule" id="MF_00503"/>
    </source>
</evidence>
<dbReference type="InterPro" id="IPR020070">
    <property type="entry name" value="Ribosomal_bL9_N"/>
</dbReference>
<dbReference type="SUPFAM" id="SSF55658">
    <property type="entry name" value="L9 N-domain-like"/>
    <property type="match status" value="1"/>
</dbReference>
<comment type="caution">
    <text evidence="9">The sequence shown here is derived from an EMBL/GenBank/DDBJ whole genome shotgun (WGS) entry which is preliminary data.</text>
</comment>
<comment type="function">
    <text evidence="7">Binds to the 23S rRNA.</text>
</comment>
<dbReference type="InterPro" id="IPR036791">
    <property type="entry name" value="Ribosomal_bL9_C_sf"/>
</dbReference>
<dbReference type="SUPFAM" id="SSF55653">
    <property type="entry name" value="Ribosomal protein L9 C-domain"/>
    <property type="match status" value="1"/>
</dbReference>
<keyword evidence="2 7" id="KW-0699">rRNA-binding</keyword>
<dbReference type="EMBL" id="BAAAYN010000044">
    <property type="protein sequence ID" value="GAA3393957.1"/>
    <property type="molecule type" value="Genomic_DNA"/>
</dbReference>
<dbReference type="InterPro" id="IPR000244">
    <property type="entry name" value="Ribosomal_bL9"/>
</dbReference>
<dbReference type="PANTHER" id="PTHR21368">
    <property type="entry name" value="50S RIBOSOMAL PROTEIN L9"/>
    <property type="match status" value="1"/>
</dbReference>
<accession>A0ABP6T6N4</accession>
<evidence type="ECO:0000256" key="3">
    <source>
        <dbReference type="ARBA" id="ARBA00022884"/>
    </source>
</evidence>
<evidence type="ECO:0000256" key="1">
    <source>
        <dbReference type="ARBA" id="ARBA00010605"/>
    </source>
</evidence>
<sequence>MKIILTSEVSGLGSPGDIVEVKDGYGRNYLLPQGKAIAATRGQEKQVAQIKRARDARQVRDLGHAQEIKGQVEKLKVQLATRAGEGGRLFGSVTAADVVAAVVRAGGPELDRRRLELPGHIKTTGSHKVAVRLHPDVSAQISLDVVAEKK</sequence>
<evidence type="ECO:0000313" key="9">
    <source>
        <dbReference type="EMBL" id="GAA3393957.1"/>
    </source>
</evidence>
<dbReference type="Proteomes" id="UP001501676">
    <property type="component" value="Unassembled WGS sequence"/>
</dbReference>
<dbReference type="InterPro" id="IPR036935">
    <property type="entry name" value="Ribosomal_bL9_N_sf"/>
</dbReference>
<keyword evidence="4 7" id="KW-0689">Ribosomal protein</keyword>
<dbReference type="Gene3D" id="3.10.430.100">
    <property type="entry name" value="Ribosomal protein L9, C-terminal domain"/>
    <property type="match status" value="1"/>
</dbReference>
<evidence type="ECO:0000256" key="5">
    <source>
        <dbReference type="ARBA" id="ARBA00023274"/>
    </source>
</evidence>
<dbReference type="Gene3D" id="3.40.5.10">
    <property type="entry name" value="Ribosomal protein L9, N-terminal domain"/>
    <property type="match status" value="1"/>
</dbReference>
<organism evidence="9 10">
    <name type="scientific">Cryptosporangium minutisporangium</name>
    <dbReference type="NCBI Taxonomy" id="113569"/>
    <lineage>
        <taxon>Bacteria</taxon>
        <taxon>Bacillati</taxon>
        <taxon>Actinomycetota</taxon>
        <taxon>Actinomycetes</taxon>
        <taxon>Cryptosporangiales</taxon>
        <taxon>Cryptosporangiaceae</taxon>
        <taxon>Cryptosporangium</taxon>
    </lineage>
</organism>
<dbReference type="HAMAP" id="MF_00503">
    <property type="entry name" value="Ribosomal_bL9"/>
    <property type="match status" value="1"/>
</dbReference>
<evidence type="ECO:0000313" key="10">
    <source>
        <dbReference type="Proteomes" id="UP001501676"/>
    </source>
</evidence>
<evidence type="ECO:0000256" key="6">
    <source>
        <dbReference type="ARBA" id="ARBA00035292"/>
    </source>
</evidence>
<dbReference type="RefSeq" id="WP_345731747.1">
    <property type="nucleotide sequence ID" value="NZ_BAAAYN010000044.1"/>
</dbReference>
<protein>
    <recommendedName>
        <fullName evidence="6 7">Large ribosomal subunit protein bL9</fullName>
    </recommendedName>
</protein>
<dbReference type="NCBIfam" id="TIGR00158">
    <property type="entry name" value="L9"/>
    <property type="match status" value="1"/>
</dbReference>
<keyword evidence="5 7" id="KW-0687">Ribonucleoprotein</keyword>
<dbReference type="PROSITE" id="PS00651">
    <property type="entry name" value="RIBOSOMAL_L9"/>
    <property type="match status" value="1"/>
</dbReference>
<dbReference type="InterPro" id="IPR020594">
    <property type="entry name" value="Ribosomal_bL9_bac/chp"/>
</dbReference>
<comment type="similarity">
    <text evidence="1 7">Belongs to the bacterial ribosomal protein bL9 family.</text>
</comment>
<dbReference type="GO" id="GO:0005840">
    <property type="term" value="C:ribosome"/>
    <property type="evidence" value="ECO:0007669"/>
    <property type="project" value="UniProtKB-KW"/>
</dbReference>
<name>A0ABP6T6N4_9ACTN</name>
<proteinExistence type="inferred from homology"/>
<keyword evidence="10" id="KW-1185">Reference proteome</keyword>
<dbReference type="InterPro" id="IPR009027">
    <property type="entry name" value="Ribosomal_bL9/RNase_H1_N"/>
</dbReference>
<feature type="domain" description="Ribosomal protein L9" evidence="8">
    <location>
        <begin position="13"/>
        <end position="40"/>
    </location>
</feature>
<dbReference type="InterPro" id="IPR020069">
    <property type="entry name" value="Ribosomal_bL9_C"/>
</dbReference>
<reference evidence="10" key="1">
    <citation type="journal article" date="2019" name="Int. J. Syst. Evol. Microbiol.">
        <title>The Global Catalogue of Microorganisms (GCM) 10K type strain sequencing project: providing services to taxonomists for standard genome sequencing and annotation.</title>
        <authorList>
            <consortium name="The Broad Institute Genomics Platform"/>
            <consortium name="The Broad Institute Genome Sequencing Center for Infectious Disease"/>
            <person name="Wu L."/>
            <person name="Ma J."/>
        </authorList>
    </citation>
    <scope>NUCLEOTIDE SEQUENCE [LARGE SCALE GENOMIC DNA]</scope>
    <source>
        <strain evidence="10">JCM 9458</strain>
    </source>
</reference>
<evidence type="ECO:0000256" key="2">
    <source>
        <dbReference type="ARBA" id="ARBA00022730"/>
    </source>
</evidence>
<evidence type="ECO:0000256" key="4">
    <source>
        <dbReference type="ARBA" id="ARBA00022980"/>
    </source>
</evidence>
<dbReference type="Pfam" id="PF01281">
    <property type="entry name" value="Ribosomal_L9_N"/>
    <property type="match status" value="1"/>
</dbReference>
<evidence type="ECO:0000259" key="8">
    <source>
        <dbReference type="PROSITE" id="PS00651"/>
    </source>
</evidence>